<dbReference type="NCBIfam" id="NF003013">
    <property type="entry name" value="PRK03846.1"/>
    <property type="match status" value="1"/>
</dbReference>
<dbReference type="Pfam" id="PF01583">
    <property type="entry name" value="APS_kinase"/>
    <property type="match status" value="1"/>
</dbReference>
<dbReference type="InterPro" id="IPR059117">
    <property type="entry name" value="APS_kinase_dom"/>
</dbReference>
<dbReference type="HAMAP" id="MF_00065">
    <property type="entry name" value="Adenylyl_sulf_kinase"/>
    <property type="match status" value="1"/>
</dbReference>
<dbReference type="Gene3D" id="3.40.50.300">
    <property type="entry name" value="P-loop containing nucleotide triphosphate hydrolases"/>
    <property type="match status" value="1"/>
</dbReference>
<dbReference type="PANTHER" id="PTHR42700:SF3">
    <property type="entry name" value="BIFUNCTIONAL SAT_APS KINASE-RELATED"/>
    <property type="match status" value="1"/>
</dbReference>
<evidence type="ECO:0000256" key="7">
    <source>
        <dbReference type="RuleBase" id="RU004347"/>
    </source>
</evidence>
<dbReference type="SUPFAM" id="SSF52540">
    <property type="entry name" value="P-loop containing nucleoside triphosphate hydrolases"/>
    <property type="match status" value="1"/>
</dbReference>
<gene>
    <name evidence="6 9" type="primary">cysC</name>
    <name evidence="9" type="ORF">MQE35_09840</name>
</gene>
<dbReference type="NCBIfam" id="TIGR00455">
    <property type="entry name" value="apsK"/>
    <property type="match status" value="1"/>
</dbReference>
<feature type="domain" description="APS kinase" evidence="8">
    <location>
        <begin position="9"/>
        <end position="157"/>
    </location>
</feature>
<dbReference type="GO" id="GO:0005524">
    <property type="term" value="F:ATP binding"/>
    <property type="evidence" value="ECO:0007669"/>
    <property type="project" value="UniProtKB-UniRule"/>
</dbReference>
<accession>A0A9E6ZK68</accession>
<comment type="similarity">
    <text evidence="6 7">Belongs to the APS kinase family.</text>
</comment>
<comment type="function">
    <text evidence="6 7">Catalyzes the synthesis of activated sulfate.</text>
</comment>
<dbReference type="AlphaFoldDB" id="A0A9E6ZK68"/>
<dbReference type="PANTHER" id="PTHR42700">
    <property type="entry name" value="SULFATE ADENYLYLTRANSFERASE"/>
    <property type="match status" value="1"/>
</dbReference>
<dbReference type="EC" id="2.7.1.25" evidence="2 6"/>
<reference evidence="9" key="1">
    <citation type="submission" date="2022-03" db="EMBL/GenBank/DDBJ databases">
        <title>Description of Abyssus ytuae gen. nov., sp. nov., a novel member of the family Flavobacteriaceae isolated from the sediment of Mariana Trench.</title>
        <authorList>
            <person name="Zhang J."/>
            <person name="Xu X."/>
        </authorList>
    </citation>
    <scope>NUCLEOTIDE SEQUENCE</scope>
    <source>
        <strain evidence="9">MT3330</strain>
    </source>
</reference>
<evidence type="ECO:0000256" key="4">
    <source>
        <dbReference type="ARBA" id="ARBA00022741"/>
    </source>
</evidence>
<dbReference type="GO" id="GO:0019379">
    <property type="term" value="P:sulfate assimilation, phosphoadenylyl sulfate reduction by phosphoadenylyl-sulfate reductase (thioredoxin)"/>
    <property type="evidence" value="ECO:0007669"/>
    <property type="project" value="TreeGrafter"/>
</dbReference>
<evidence type="ECO:0000313" key="10">
    <source>
        <dbReference type="Proteomes" id="UP000831290"/>
    </source>
</evidence>
<keyword evidence="10" id="KW-1185">Reference proteome</keyword>
<evidence type="ECO:0000256" key="3">
    <source>
        <dbReference type="ARBA" id="ARBA00022679"/>
    </source>
</evidence>
<keyword evidence="4 6" id="KW-0547">Nucleotide-binding</keyword>
<keyword evidence="3 6" id="KW-0808">Transferase</keyword>
<feature type="active site" description="Phosphoserine intermediate" evidence="6">
    <location>
        <position position="90"/>
    </location>
</feature>
<dbReference type="InterPro" id="IPR050512">
    <property type="entry name" value="Sulf_AdTrans/APS_kinase"/>
</dbReference>
<organism evidence="9 10">
    <name type="scientific">Abyssalbus ytuae</name>
    <dbReference type="NCBI Taxonomy" id="2926907"/>
    <lineage>
        <taxon>Bacteria</taxon>
        <taxon>Pseudomonadati</taxon>
        <taxon>Bacteroidota</taxon>
        <taxon>Flavobacteriia</taxon>
        <taxon>Flavobacteriales</taxon>
        <taxon>Flavobacteriaceae</taxon>
        <taxon>Abyssalbus</taxon>
    </lineage>
</organism>
<evidence type="ECO:0000313" key="9">
    <source>
        <dbReference type="EMBL" id="UOB16039.1"/>
    </source>
</evidence>
<keyword evidence="6 7" id="KW-0418">Kinase</keyword>
<dbReference type="EMBL" id="CP094358">
    <property type="protein sequence ID" value="UOB16039.1"/>
    <property type="molecule type" value="Genomic_DNA"/>
</dbReference>
<dbReference type="CDD" id="cd02027">
    <property type="entry name" value="APSK"/>
    <property type="match status" value="1"/>
</dbReference>
<evidence type="ECO:0000256" key="2">
    <source>
        <dbReference type="ARBA" id="ARBA00012121"/>
    </source>
</evidence>
<dbReference type="RefSeq" id="WP_255841186.1">
    <property type="nucleotide sequence ID" value="NZ_CP094358.1"/>
</dbReference>
<feature type="binding site" evidence="6">
    <location>
        <begin position="16"/>
        <end position="23"/>
    </location>
    <ligand>
        <name>ATP</name>
        <dbReference type="ChEBI" id="CHEBI:30616"/>
    </ligand>
</feature>
<dbReference type="KEGG" id="fbm:MQE35_09840"/>
<proteinExistence type="inferred from homology"/>
<dbReference type="GO" id="GO:0004781">
    <property type="term" value="F:sulfate adenylyltransferase (ATP) activity"/>
    <property type="evidence" value="ECO:0007669"/>
    <property type="project" value="TreeGrafter"/>
</dbReference>
<name>A0A9E6ZK68_9FLAO</name>
<keyword evidence="5 6" id="KW-0067">ATP-binding</keyword>
<evidence type="ECO:0000259" key="8">
    <source>
        <dbReference type="Pfam" id="PF01583"/>
    </source>
</evidence>
<dbReference type="InterPro" id="IPR002891">
    <property type="entry name" value="APS"/>
</dbReference>
<keyword evidence="6" id="KW-0597">Phosphoprotein</keyword>
<dbReference type="GO" id="GO:0010134">
    <property type="term" value="P:sulfate assimilation via adenylyl sulfate reduction"/>
    <property type="evidence" value="ECO:0007669"/>
    <property type="project" value="TreeGrafter"/>
</dbReference>
<dbReference type="GO" id="GO:0004020">
    <property type="term" value="F:adenylylsulfate kinase activity"/>
    <property type="evidence" value="ECO:0007669"/>
    <property type="project" value="UniProtKB-UniRule"/>
</dbReference>
<evidence type="ECO:0000256" key="5">
    <source>
        <dbReference type="ARBA" id="ARBA00022840"/>
    </source>
</evidence>
<comment type="catalytic activity">
    <reaction evidence="1 6 7">
        <text>adenosine 5'-phosphosulfate + ATP = 3'-phosphoadenylyl sulfate + ADP + H(+)</text>
        <dbReference type="Rhea" id="RHEA:24152"/>
        <dbReference type="ChEBI" id="CHEBI:15378"/>
        <dbReference type="ChEBI" id="CHEBI:30616"/>
        <dbReference type="ChEBI" id="CHEBI:58243"/>
        <dbReference type="ChEBI" id="CHEBI:58339"/>
        <dbReference type="ChEBI" id="CHEBI:456216"/>
        <dbReference type="EC" id="2.7.1.25"/>
    </reaction>
</comment>
<dbReference type="InterPro" id="IPR027417">
    <property type="entry name" value="P-loop_NTPase"/>
</dbReference>
<dbReference type="Proteomes" id="UP000831290">
    <property type="component" value="Chromosome"/>
</dbReference>
<sequence length="181" mass="20340">MKKNQQQKAKVIWFTGLSGSGKSTLANELNKKLLEKSFLCVLLDSDSIRKGINRDLGYDEHDRKENIRRVSEISKLFIDTGVIVISAFISPTKDIRNLSKKIIGKNNFIEVFVNTPLNICESRDVKGLYKKAREGKLKKFTGISSPFEPPLDPQIVLNADSKNVSECIGDLLKFVLPQIDS</sequence>
<evidence type="ECO:0000256" key="1">
    <source>
        <dbReference type="ARBA" id="ARBA00001823"/>
    </source>
</evidence>
<dbReference type="GO" id="GO:0005737">
    <property type="term" value="C:cytoplasm"/>
    <property type="evidence" value="ECO:0007669"/>
    <property type="project" value="TreeGrafter"/>
</dbReference>
<evidence type="ECO:0000256" key="6">
    <source>
        <dbReference type="HAMAP-Rule" id="MF_00065"/>
    </source>
</evidence>
<protein>
    <recommendedName>
        <fullName evidence="2 6">Adenylyl-sulfate kinase</fullName>
        <ecNumber evidence="2 6">2.7.1.25</ecNumber>
    </recommendedName>
    <alternativeName>
        <fullName evidence="6">APS kinase</fullName>
    </alternativeName>
    <alternativeName>
        <fullName evidence="6">ATP adenosine-5'-phosphosulfate 3'-phosphotransferase</fullName>
    </alternativeName>
    <alternativeName>
        <fullName evidence="6">Adenosine-5'-phosphosulfate kinase</fullName>
    </alternativeName>
</protein>
<comment type="pathway">
    <text evidence="6 7">Sulfur metabolism; hydrogen sulfide biosynthesis; sulfite from sulfate: step 2/3.</text>
</comment>
<dbReference type="GO" id="GO:0070814">
    <property type="term" value="P:hydrogen sulfide biosynthetic process"/>
    <property type="evidence" value="ECO:0007669"/>
    <property type="project" value="UniProtKB-UniRule"/>
</dbReference>